<dbReference type="EMBL" id="JAOVKC010000663">
    <property type="protein sequence ID" value="MCV5625644.1"/>
    <property type="molecule type" value="Genomic_DNA"/>
</dbReference>
<name>A0AAP3EPS0_ECOLX</name>
<evidence type="ECO:0008006" key="3">
    <source>
        <dbReference type="Google" id="ProtNLM"/>
    </source>
</evidence>
<dbReference type="AlphaFoldDB" id="A0AAP3EPS0"/>
<evidence type="ECO:0000313" key="1">
    <source>
        <dbReference type="EMBL" id="MCV5625644.1"/>
    </source>
</evidence>
<dbReference type="GO" id="GO:0019534">
    <property type="term" value="F:toxin transmembrane transporter activity"/>
    <property type="evidence" value="ECO:0007669"/>
    <property type="project" value="InterPro"/>
</dbReference>
<feature type="non-terminal residue" evidence="1">
    <location>
        <position position="1"/>
    </location>
</feature>
<protein>
    <recommendedName>
        <fullName evidence="3">Cell envelope integrity protein TolA</fullName>
    </recommendedName>
</protein>
<evidence type="ECO:0000313" key="2">
    <source>
        <dbReference type="Proteomes" id="UP001208624"/>
    </source>
</evidence>
<dbReference type="Gene3D" id="3.30.1150.10">
    <property type="match status" value="1"/>
</dbReference>
<dbReference type="SUPFAM" id="SSF74653">
    <property type="entry name" value="TolA/TonB C-terminal domain"/>
    <property type="match status" value="1"/>
</dbReference>
<sequence>SENKQAIAKPLSQKEIEERQEIQNYSMEIRNAFSQIRSGAPDLTGQKCSIKVWFSQSGNVLSIKVESGDNDACSYVLKRTQKIKLSAMNDSQYKVFRNIPIDFSF</sequence>
<comment type="caution">
    <text evidence="1">The sequence shown here is derived from an EMBL/GenBank/DDBJ whole genome shotgun (WGS) entry which is preliminary data.</text>
</comment>
<organism evidence="1 2">
    <name type="scientific">Escherichia coli</name>
    <dbReference type="NCBI Taxonomy" id="562"/>
    <lineage>
        <taxon>Bacteria</taxon>
        <taxon>Pseudomonadati</taxon>
        <taxon>Pseudomonadota</taxon>
        <taxon>Gammaproteobacteria</taxon>
        <taxon>Enterobacterales</taxon>
        <taxon>Enterobacteriaceae</taxon>
        <taxon>Escherichia</taxon>
    </lineage>
</organism>
<dbReference type="InterPro" id="IPR014161">
    <property type="entry name" value="Tol-Pal_TolA"/>
</dbReference>
<dbReference type="Pfam" id="PF06519">
    <property type="entry name" value="TolA"/>
    <property type="match status" value="1"/>
</dbReference>
<gene>
    <name evidence="1" type="ORF">OFN31_28815</name>
</gene>
<dbReference type="GO" id="GO:0043213">
    <property type="term" value="P:bacteriocin transport"/>
    <property type="evidence" value="ECO:0007669"/>
    <property type="project" value="InterPro"/>
</dbReference>
<proteinExistence type="predicted"/>
<reference evidence="1" key="1">
    <citation type="submission" date="2023-06" db="EMBL/GenBank/DDBJ databases">
        <title>Deciphering the underlying mechanisms mediating the transmission of blaNDM gene from human to animals in China.</title>
        <authorList>
            <person name="Chen K."/>
            <person name="Chen S."/>
        </authorList>
    </citation>
    <scope>NUCLEOTIDE SEQUENCE</scope>
    <source>
        <strain evidence="1">1199</strain>
    </source>
</reference>
<accession>A0AAP3EPS0</accession>
<dbReference type="GO" id="GO:0016020">
    <property type="term" value="C:membrane"/>
    <property type="evidence" value="ECO:0007669"/>
    <property type="project" value="InterPro"/>
</dbReference>
<dbReference type="Proteomes" id="UP001208624">
    <property type="component" value="Unassembled WGS sequence"/>
</dbReference>